<reference evidence="2 3" key="1">
    <citation type="submission" date="2018-06" db="EMBL/GenBank/DDBJ databases">
        <authorList>
            <consortium name="Pathogen Informatics"/>
            <person name="Doyle S."/>
        </authorList>
    </citation>
    <scope>NUCLEOTIDE SEQUENCE [LARGE SCALE GENOMIC DNA]</scope>
    <source>
        <strain evidence="2 3">NCTC9045</strain>
    </source>
</reference>
<dbReference type="InterPro" id="IPR011335">
    <property type="entry name" value="Restrct_endonuc-II-like"/>
</dbReference>
<gene>
    <name evidence="2" type="ORF">NCTC9045_03185</name>
</gene>
<protein>
    <submittedName>
        <fullName evidence="2">Protein of uncharacterized function (DUF559)</fullName>
    </submittedName>
</protein>
<proteinExistence type="predicted"/>
<dbReference type="InterPro" id="IPR007569">
    <property type="entry name" value="DUF559"/>
</dbReference>
<dbReference type="AlphaFoldDB" id="A0A376X0Z2"/>
<dbReference type="SUPFAM" id="SSF52980">
    <property type="entry name" value="Restriction endonuclease-like"/>
    <property type="match status" value="1"/>
</dbReference>
<name>A0A376X0Z2_ECOLX</name>
<sequence length="148" mass="17269">MIDKIKSNARDLRRNLTLQERKLWRYLRSRRFSDFKFRRQHPVGSYILDFACCSARVVVELDGGQHDLAVAYDSRRTSWLESQGWTVLRFWNNEIDCNEETVLENIRQGLNRPSHRHERVRGCMSLFVAGVTIFAQYGPLAPLGRGLG</sequence>
<dbReference type="NCBIfam" id="NF007294">
    <property type="entry name" value="PRK09767.1"/>
    <property type="match status" value="1"/>
</dbReference>
<dbReference type="Gene3D" id="3.40.960.10">
    <property type="entry name" value="VSR Endonuclease"/>
    <property type="match status" value="1"/>
</dbReference>
<dbReference type="CDD" id="cd01038">
    <property type="entry name" value="Endonuclease_DUF559"/>
    <property type="match status" value="1"/>
</dbReference>
<dbReference type="Proteomes" id="UP000254503">
    <property type="component" value="Unassembled WGS sequence"/>
</dbReference>
<keyword evidence="1" id="KW-0472">Membrane</keyword>
<evidence type="ECO:0000313" key="2">
    <source>
        <dbReference type="EMBL" id="STJ55261.1"/>
    </source>
</evidence>
<dbReference type="PANTHER" id="PTHR38590">
    <property type="entry name" value="BLL0828 PROTEIN"/>
    <property type="match status" value="1"/>
</dbReference>
<organism evidence="2 3">
    <name type="scientific">Escherichia coli</name>
    <dbReference type="NCBI Taxonomy" id="562"/>
    <lineage>
        <taxon>Bacteria</taxon>
        <taxon>Pseudomonadati</taxon>
        <taxon>Pseudomonadota</taxon>
        <taxon>Gammaproteobacteria</taxon>
        <taxon>Enterobacterales</taxon>
        <taxon>Enterobacteriaceae</taxon>
        <taxon>Escherichia</taxon>
    </lineage>
</organism>
<dbReference type="InterPro" id="IPR047216">
    <property type="entry name" value="Endonuclease_DUF559_bact"/>
</dbReference>
<keyword evidence="1" id="KW-1133">Transmembrane helix</keyword>
<feature type="transmembrane region" description="Helical" evidence="1">
    <location>
        <begin position="120"/>
        <end position="138"/>
    </location>
</feature>
<dbReference type="Pfam" id="PF04480">
    <property type="entry name" value="DUF559"/>
    <property type="match status" value="1"/>
</dbReference>
<keyword evidence="1" id="KW-0812">Transmembrane</keyword>
<evidence type="ECO:0000256" key="1">
    <source>
        <dbReference type="SAM" id="Phobius"/>
    </source>
</evidence>
<dbReference type="EMBL" id="UGDD01000002">
    <property type="protein sequence ID" value="STJ55261.1"/>
    <property type="molecule type" value="Genomic_DNA"/>
</dbReference>
<dbReference type="PANTHER" id="PTHR38590:SF1">
    <property type="entry name" value="BLL0828 PROTEIN"/>
    <property type="match status" value="1"/>
</dbReference>
<evidence type="ECO:0000313" key="3">
    <source>
        <dbReference type="Proteomes" id="UP000254503"/>
    </source>
</evidence>
<accession>A0A376X0Z2</accession>